<dbReference type="OrthoDB" id="284231at2"/>
<sequence>MEIAKIASGKYSIGSNNIPNASPKHHRDFRAIWLDRCVVTLGHYERFVAGSGYHTPSLWPHSDDYHPPYSVDLRCSELKQQSLAAATLFRERPRLSAEIPLVGVTWMEADAIARFAGGRLPFESEWEVAMKRSEKSVTHARDKSFVPPCWRFAPLSDRGCVVATDTLQEWTADPFSQRYWRADGNEHGRYWTAGDAYGISLRGSSKSDMHKDYRFRRAADPKEVHLARGFRRAWESEPTAQQFSSSFIH</sequence>
<proteinExistence type="predicted"/>
<evidence type="ECO:0000259" key="1">
    <source>
        <dbReference type="Pfam" id="PF03781"/>
    </source>
</evidence>
<dbReference type="PANTHER" id="PTHR23150">
    <property type="entry name" value="SULFATASE MODIFYING FACTOR 1, 2"/>
    <property type="match status" value="1"/>
</dbReference>
<name>M5RZ30_9BACT</name>
<dbReference type="InterPro" id="IPR005532">
    <property type="entry name" value="SUMF_dom"/>
</dbReference>
<dbReference type="STRING" id="1263868.RESH_04984"/>
<evidence type="ECO:0000313" key="2">
    <source>
        <dbReference type="EMBL" id="EMI24613.1"/>
    </source>
</evidence>
<dbReference type="Pfam" id="PF03781">
    <property type="entry name" value="FGE-sulfatase"/>
    <property type="match status" value="1"/>
</dbReference>
<dbReference type="AlphaFoldDB" id="M5RZ30"/>
<dbReference type="InterPro" id="IPR051043">
    <property type="entry name" value="Sulfatase_Mod_Factor_Kinase"/>
</dbReference>
<gene>
    <name evidence="2" type="ORF">RESH_04984</name>
</gene>
<dbReference type="EMBL" id="ANOF01000155">
    <property type="protein sequence ID" value="EMI24613.1"/>
    <property type="molecule type" value="Genomic_DNA"/>
</dbReference>
<feature type="domain" description="Sulfatase-modifying factor enzyme-like" evidence="1">
    <location>
        <begin position="6"/>
        <end position="139"/>
    </location>
</feature>
<evidence type="ECO:0000313" key="3">
    <source>
        <dbReference type="Proteomes" id="UP000011996"/>
    </source>
</evidence>
<dbReference type="InterPro" id="IPR042095">
    <property type="entry name" value="SUMF_sf"/>
</dbReference>
<dbReference type="Proteomes" id="UP000011996">
    <property type="component" value="Unassembled WGS sequence"/>
</dbReference>
<comment type="caution">
    <text evidence="2">The sequence shown here is derived from an EMBL/GenBank/DDBJ whole genome shotgun (WGS) entry which is preliminary data.</text>
</comment>
<dbReference type="InterPro" id="IPR016187">
    <property type="entry name" value="CTDL_fold"/>
</dbReference>
<dbReference type="Gene3D" id="3.90.1580.10">
    <property type="entry name" value="paralog of FGE (formylglycine-generating enzyme)"/>
    <property type="match status" value="1"/>
</dbReference>
<dbReference type="PATRIC" id="fig|1263868.3.peg.5420"/>
<dbReference type="RefSeq" id="WP_008670633.1">
    <property type="nucleotide sequence ID" value="NZ_ANOF01000155.1"/>
</dbReference>
<dbReference type="SUPFAM" id="SSF56436">
    <property type="entry name" value="C-type lectin-like"/>
    <property type="match status" value="1"/>
</dbReference>
<reference evidence="2 3" key="1">
    <citation type="journal article" date="2013" name="Mar. Genomics">
        <title>Expression of sulfatases in Rhodopirellula baltica and the diversity of sulfatases in the genus Rhodopirellula.</title>
        <authorList>
            <person name="Wegner C.E."/>
            <person name="Richter-Heitmann T."/>
            <person name="Klindworth A."/>
            <person name="Klockow C."/>
            <person name="Richter M."/>
            <person name="Achstetter T."/>
            <person name="Glockner F.O."/>
            <person name="Harder J."/>
        </authorList>
    </citation>
    <scope>NUCLEOTIDE SEQUENCE [LARGE SCALE GENOMIC DNA]</scope>
    <source>
        <strain evidence="2 3">SH398</strain>
    </source>
</reference>
<accession>M5RZ30</accession>
<protein>
    <submittedName>
        <fullName evidence="2">Formylglycine-generating sulfatase enzyme</fullName>
    </submittedName>
</protein>
<dbReference type="GO" id="GO:0120147">
    <property type="term" value="F:formylglycine-generating oxidase activity"/>
    <property type="evidence" value="ECO:0007669"/>
    <property type="project" value="TreeGrafter"/>
</dbReference>
<organism evidence="2 3">
    <name type="scientific">Rhodopirellula europaea SH398</name>
    <dbReference type="NCBI Taxonomy" id="1263868"/>
    <lineage>
        <taxon>Bacteria</taxon>
        <taxon>Pseudomonadati</taxon>
        <taxon>Planctomycetota</taxon>
        <taxon>Planctomycetia</taxon>
        <taxon>Pirellulales</taxon>
        <taxon>Pirellulaceae</taxon>
        <taxon>Rhodopirellula</taxon>
    </lineage>
</organism>
<dbReference type="PANTHER" id="PTHR23150:SF19">
    <property type="entry name" value="FORMYLGLYCINE-GENERATING ENZYME"/>
    <property type="match status" value="1"/>
</dbReference>